<dbReference type="PROSITE" id="PS50889">
    <property type="entry name" value="S4"/>
    <property type="match status" value="1"/>
</dbReference>
<dbReference type="RefSeq" id="WP_253963218.1">
    <property type="nucleotide sequence ID" value="NZ_JALHBS010000023.1"/>
</dbReference>
<evidence type="ECO:0000256" key="3">
    <source>
        <dbReference type="ARBA" id="ARBA00022884"/>
    </source>
</evidence>
<dbReference type="EC" id="5.4.99.-" evidence="6"/>
<comment type="caution">
    <text evidence="9">The sequence shown here is derived from an EMBL/GenBank/DDBJ whole genome shotgun (WGS) entry which is preliminary data.</text>
</comment>
<feature type="compositionally biased region" description="Basic and acidic residues" evidence="7">
    <location>
        <begin position="429"/>
        <end position="471"/>
    </location>
</feature>
<organism evidence="9 10">
    <name type="scientific">Aurantimonas marianensis</name>
    <dbReference type="NCBI Taxonomy" id="2920428"/>
    <lineage>
        <taxon>Bacteria</taxon>
        <taxon>Pseudomonadati</taxon>
        <taxon>Pseudomonadota</taxon>
        <taxon>Alphaproteobacteria</taxon>
        <taxon>Hyphomicrobiales</taxon>
        <taxon>Aurantimonadaceae</taxon>
        <taxon>Aurantimonas</taxon>
    </lineage>
</organism>
<keyword evidence="3 5" id="KW-0694">RNA-binding</keyword>
<keyword evidence="4 6" id="KW-0413">Isomerase</keyword>
<reference evidence="9" key="1">
    <citation type="submission" date="2022-03" db="EMBL/GenBank/DDBJ databases">
        <title>Aurantimonas Liuensis sp. Nov., isolated from the hadal seawater of the Mariana Trench.</title>
        <authorList>
            <person name="Liu R."/>
        </authorList>
    </citation>
    <scope>NUCLEOTIDE SEQUENCE</scope>
    <source>
        <strain evidence="9">LRZ36</strain>
    </source>
</reference>
<protein>
    <recommendedName>
        <fullName evidence="6">Pseudouridine synthase</fullName>
        <ecNumber evidence="6">5.4.99.-</ecNumber>
    </recommendedName>
</protein>
<accession>A0A9X2KH48</accession>
<proteinExistence type="inferred from homology"/>
<comment type="similarity">
    <text evidence="2 6">Belongs to the pseudouridine synthase RsuA family.</text>
</comment>
<dbReference type="InterPro" id="IPR000748">
    <property type="entry name" value="PsdUridine_synth_RsuA/RluB/E/F"/>
</dbReference>
<feature type="region of interest" description="Disordered" evidence="7">
    <location>
        <begin position="1"/>
        <end position="135"/>
    </location>
</feature>
<dbReference type="SUPFAM" id="SSF55174">
    <property type="entry name" value="Alpha-L RNA-binding motif"/>
    <property type="match status" value="1"/>
</dbReference>
<sequence length="554" mass="59862">MSDTTNGDDRKGRGRKPGTGGGARGDKSGGGGGQKRPLRPRAEARTADRPSSDRQRPARAGGADGERKPFTPRSRGMVSHGGPRSEGGDGAASKPRSYGRLEHDSKSAERQPRSADKGGRPPRVDRPARADADTEMPGKMRIARRLARAGIASRRDAEGMIADGRVRVNGKVLDTPALDVTAADRIEIDGTPLPAIERTRLWLFHKPAGTVTTNRDPEGRPTVFERLPKNMPRVLTVGRLDITTEGLLLLTNDGGLARILELPATGWLRRYRVRAHGAINQARLDELRQGIAIDGVFYGAIEATLDREQGSNVWLTLGLREGKNREVKRVLAHLGLDVNRLIRLSFGPFQLGDLPEGSVQEIKGRTLRDQLGDRLIEEAGADFDAPVAKPFSNKPVEAEQPTEDLRPIKRGDWISASETAPNKKRAREARREDALGRLDTRAPRPQRGERSDRPERGGSGKRFDGPKKPYGDRGAASPDGDKPAAKKPFGEGKRSANVWMAPGARPQGTKKGLAAQDRPQRRGPGGAGRPSAGAGSTGREGGERPRGPRPPRKG</sequence>
<feature type="compositionally biased region" description="Gly residues" evidence="7">
    <location>
        <begin position="17"/>
        <end position="34"/>
    </location>
</feature>
<evidence type="ECO:0000256" key="5">
    <source>
        <dbReference type="PROSITE-ProRule" id="PRU00182"/>
    </source>
</evidence>
<dbReference type="Pfam" id="PF00849">
    <property type="entry name" value="PseudoU_synth_2"/>
    <property type="match status" value="1"/>
</dbReference>
<evidence type="ECO:0000256" key="7">
    <source>
        <dbReference type="SAM" id="MobiDB-lite"/>
    </source>
</evidence>
<dbReference type="InterPro" id="IPR050343">
    <property type="entry name" value="RsuA_PseudoU_synthase"/>
</dbReference>
<feature type="region of interest" description="Disordered" evidence="7">
    <location>
        <begin position="382"/>
        <end position="554"/>
    </location>
</feature>
<dbReference type="Pfam" id="PF01479">
    <property type="entry name" value="S4"/>
    <property type="match status" value="1"/>
</dbReference>
<name>A0A9X2KH48_9HYPH</name>
<dbReference type="GO" id="GO:0000455">
    <property type="term" value="P:enzyme-directed rRNA pseudouridine synthesis"/>
    <property type="evidence" value="ECO:0007669"/>
    <property type="project" value="UniProtKB-ARBA"/>
</dbReference>
<dbReference type="Gene3D" id="3.30.70.1560">
    <property type="entry name" value="Alpha-L RNA-binding motif"/>
    <property type="match status" value="1"/>
</dbReference>
<dbReference type="InterPro" id="IPR002942">
    <property type="entry name" value="S4_RNA-bd"/>
</dbReference>
<feature type="compositionally biased region" description="Basic and acidic residues" evidence="7">
    <location>
        <begin position="40"/>
        <end position="56"/>
    </location>
</feature>
<dbReference type="GO" id="GO:0120159">
    <property type="term" value="F:rRNA pseudouridine synthase activity"/>
    <property type="evidence" value="ECO:0007669"/>
    <property type="project" value="UniProtKB-ARBA"/>
</dbReference>
<dbReference type="SMART" id="SM00363">
    <property type="entry name" value="S4"/>
    <property type="match status" value="1"/>
</dbReference>
<dbReference type="PANTHER" id="PTHR47683:SF3">
    <property type="entry name" value="RIBOSOMAL LARGE SUBUNIT PSEUDOURIDINE SYNTHASE B"/>
    <property type="match status" value="1"/>
</dbReference>
<dbReference type="Gene3D" id="3.30.70.580">
    <property type="entry name" value="Pseudouridine synthase I, catalytic domain, N-terminal subdomain"/>
    <property type="match status" value="1"/>
</dbReference>
<dbReference type="InterPro" id="IPR020103">
    <property type="entry name" value="PsdUridine_synth_cat_dom_sf"/>
</dbReference>
<dbReference type="InterPro" id="IPR018496">
    <property type="entry name" value="PsdUridine_synth_RsuA/RluB_CS"/>
</dbReference>
<evidence type="ECO:0000313" key="10">
    <source>
        <dbReference type="Proteomes" id="UP001155220"/>
    </source>
</evidence>
<evidence type="ECO:0000256" key="1">
    <source>
        <dbReference type="ARBA" id="ARBA00000073"/>
    </source>
</evidence>
<evidence type="ECO:0000256" key="4">
    <source>
        <dbReference type="ARBA" id="ARBA00023235"/>
    </source>
</evidence>
<evidence type="ECO:0000313" key="9">
    <source>
        <dbReference type="EMBL" id="MCP3054342.1"/>
    </source>
</evidence>
<dbReference type="NCBIfam" id="TIGR00093">
    <property type="entry name" value="pseudouridine synthase"/>
    <property type="match status" value="1"/>
</dbReference>
<dbReference type="InterPro" id="IPR006145">
    <property type="entry name" value="PsdUridine_synth_RsuA/RluA"/>
</dbReference>
<dbReference type="InterPro" id="IPR036986">
    <property type="entry name" value="S4_RNA-bd_sf"/>
</dbReference>
<evidence type="ECO:0000256" key="6">
    <source>
        <dbReference type="RuleBase" id="RU003887"/>
    </source>
</evidence>
<comment type="catalytic activity">
    <reaction evidence="1">
        <text>a uridine in RNA = a pseudouridine in RNA</text>
        <dbReference type="Rhea" id="RHEA:48348"/>
        <dbReference type="Rhea" id="RHEA-COMP:12068"/>
        <dbReference type="Rhea" id="RHEA-COMP:12069"/>
        <dbReference type="ChEBI" id="CHEBI:65314"/>
        <dbReference type="ChEBI" id="CHEBI:65315"/>
    </reaction>
</comment>
<dbReference type="EMBL" id="JALHBS010000023">
    <property type="protein sequence ID" value="MCP3054342.1"/>
    <property type="molecule type" value="Genomic_DNA"/>
</dbReference>
<feature type="compositionally biased region" description="Basic and acidic residues" evidence="7">
    <location>
        <begin position="99"/>
        <end position="135"/>
    </location>
</feature>
<dbReference type="PANTHER" id="PTHR47683">
    <property type="entry name" value="PSEUDOURIDINE SYNTHASE FAMILY PROTEIN-RELATED"/>
    <property type="match status" value="1"/>
</dbReference>
<feature type="domain" description="RNA-binding S4" evidence="8">
    <location>
        <begin position="140"/>
        <end position="197"/>
    </location>
</feature>
<feature type="compositionally biased region" description="Basic and acidic residues" evidence="7">
    <location>
        <begin position="403"/>
        <end position="412"/>
    </location>
</feature>
<dbReference type="Proteomes" id="UP001155220">
    <property type="component" value="Unassembled WGS sequence"/>
</dbReference>
<feature type="compositionally biased region" description="Basic and acidic residues" evidence="7">
    <location>
        <begin position="479"/>
        <end position="494"/>
    </location>
</feature>
<dbReference type="InterPro" id="IPR020094">
    <property type="entry name" value="TruA/RsuA/RluB/E/F_N"/>
</dbReference>
<dbReference type="InterPro" id="IPR042092">
    <property type="entry name" value="PsdUridine_s_RsuA/RluB/E/F_cat"/>
</dbReference>
<dbReference type="GO" id="GO:0003723">
    <property type="term" value="F:RNA binding"/>
    <property type="evidence" value="ECO:0007669"/>
    <property type="project" value="UniProtKB-KW"/>
</dbReference>
<dbReference type="SUPFAM" id="SSF55120">
    <property type="entry name" value="Pseudouridine synthase"/>
    <property type="match status" value="1"/>
</dbReference>
<evidence type="ECO:0000259" key="8">
    <source>
        <dbReference type="SMART" id="SM00363"/>
    </source>
</evidence>
<gene>
    <name evidence="9" type="ORF">MJ956_04175</name>
</gene>
<keyword evidence="10" id="KW-1185">Reference proteome</keyword>
<dbReference type="CDD" id="cd00165">
    <property type="entry name" value="S4"/>
    <property type="match status" value="1"/>
</dbReference>
<dbReference type="Gene3D" id="3.10.290.10">
    <property type="entry name" value="RNA-binding S4 domain"/>
    <property type="match status" value="1"/>
</dbReference>
<dbReference type="PROSITE" id="PS01149">
    <property type="entry name" value="PSI_RSU"/>
    <property type="match status" value="1"/>
</dbReference>
<evidence type="ECO:0000256" key="2">
    <source>
        <dbReference type="ARBA" id="ARBA00008348"/>
    </source>
</evidence>
<dbReference type="AlphaFoldDB" id="A0A9X2KH48"/>